<evidence type="ECO:0000256" key="1">
    <source>
        <dbReference type="SAM" id="Coils"/>
    </source>
</evidence>
<keyword evidence="3" id="KW-1133">Transmembrane helix</keyword>
<feature type="compositionally biased region" description="Pro residues" evidence="2">
    <location>
        <begin position="193"/>
        <end position="202"/>
    </location>
</feature>
<keyword evidence="3" id="KW-0472">Membrane</keyword>
<feature type="domain" description="Glycosyl hydrolase family 98 putative carbohydrate-binding module" evidence="4">
    <location>
        <begin position="334"/>
        <end position="421"/>
    </location>
</feature>
<keyword evidence="6" id="KW-1185">Reference proteome</keyword>
<dbReference type="InterPro" id="IPR008979">
    <property type="entry name" value="Galactose-bd-like_sf"/>
</dbReference>
<dbReference type="InterPro" id="IPR013222">
    <property type="entry name" value="Glyco_hyd_98_carb-bd"/>
</dbReference>
<feature type="compositionally biased region" description="Low complexity" evidence="2">
    <location>
        <begin position="271"/>
        <end position="280"/>
    </location>
</feature>
<dbReference type="EMBL" id="JBHTRV010000025">
    <property type="protein sequence ID" value="MFE5983627.1"/>
    <property type="molecule type" value="Genomic_DNA"/>
</dbReference>
<organism evidence="5 6">
    <name type="scientific">Streptomyces wedmorensis</name>
    <dbReference type="NCBI Taxonomy" id="43759"/>
    <lineage>
        <taxon>Bacteria</taxon>
        <taxon>Bacillati</taxon>
        <taxon>Actinomycetota</taxon>
        <taxon>Actinomycetes</taxon>
        <taxon>Kitasatosporales</taxon>
        <taxon>Streptomycetaceae</taxon>
        <taxon>Streptomyces</taxon>
    </lineage>
</organism>
<keyword evidence="3" id="KW-0812">Transmembrane</keyword>
<evidence type="ECO:0000313" key="5">
    <source>
        <dbReference type="EMBL" id="MFE5983627.1"/>
    </source>
</evidence>
<evidence type="ECO:0000256" key="3">
    <source>
        <dbReference type="SAM" id="Phobius"/>
    </source>
</evidence>
<feature type="transmembrane region" description="Helical" evidence="3">
    <location>
        <begin position="213"/>
        <end position="234"/>
    </location>
</feature>
<accession>A0ABW6J148</accession>
<feature type="compositionally biased region" description="Pro residues" evidence="2">
    <location>
        <begin position="281"/>
        <end position="295"/>
    </location>
</feature>
<protein>
    <submittedName>
        <fullName evidence="5">NPCBM/NEW2 domain-containing protein</fullName>
    </submittedName>
</protein>
<evidence type="ECO:0000313" key="6">
    <source>
        <dbReference type="Proteomes" id="UP001600424"/>
    </source>
</evidence>
<gene>
    <name evidence="5" type="ORF">ACFQ63_28540</name>
</gene>
<feature type="region of interest" description="Disordered" evidence="2">
    <location>
        <begin position="180"/>
        <end position="205"/>
    </location>
</feature>
<keyword evidence="1" id="KW-0175">Coiled coil</keyword>
<dbReference type="InterPro" id="IPR038637">
    <property type="entry name" value="NPCBM_sf"/>
</dbReference>
<dbReference type="Gene3D" id="2.60.120.1060">
    <property type="entry name" value="NPCBM/NEW2 domain"/>
    <property type="match status" value="1"/>
</dbReference>
<dbReference type="RefSeq" id="WP_386256318.1">
    <property type="nucleotide sequence ID" value="NZ_JBHTRV010000025.1"/>
</dbReference>
<feature type="compositionally biased region" description="Polar residues" evidence="2">
    <location>
        <begin position="296"/>
        <end position="307"/>
    </location>
</feature>
<feature type="compositionally biased region" description="Pro residues" evidence="2">
    <location>
        <begin position="256"/>
        <end position="270"/>
    </location>
</feature>
<feature type="region of interest" description="Disordered" evidence="2">
    <location>
        <begin position="238"/>
        <end position="318"/>
    </location>
</feature>
<feature type="coiled-coil region" evidence="1">
    <location>
        <begin position="106"/>
        <end position="179"/>
    </location>
</feature>
<name>A0ABW6J148_STRWE</name>
<dbReference type="SUPFAM" id="SSF49785">
    <property type="entry name" value="Galactose-binding domain-like"/>
    <property type="match status" value="1"/>
</dbReference>
<dbReference type="Proteomes" id="UP001600424">
    <property type="component" value="Unassembled WGS sequence"/>
</dbReference>
<proteinExistence type="predicted"/>
<reference evidence="5 6" key="1">
    <citation type="submission" date="2024-09" db="EMBL/GenBank/DDBJ databases">
        <title>The Natural Products Discovery Center: Release of the First 8490 Sequenced Strains for Exploring Actinobacteria Biosynthetic Diversity.</title>
        <authorList>
            <person name="Kalkreuter E."/>
            <person name="Kautsar S.A."/>
            <person name="Yang D."/>
            <person name="Bader C.D."/>
            <person name="Teijaro C.N."/>
            <person name="Fluegel L."/>
            <person name="Davis C.M."/>
            <person name="Simpson J.R."/>
            <person name="Lauterbach L."/>
            <person name="Steele A.D."/>
            <person name="Gui C."/>
            <person name="Meng S."/>
            <person name="Li G."/>
            <person name="Viehrig K."/>
            <person name="Ye F."/>
            <person name="Su P."/>
            <person name="Kiefer A.F."/>
            <person name="Nichols A."/>
            <person name="Cepeda A.J."/>
            <person name="Yan W."/>
            <person name="Fan B."/>
            <person name="Jiang Y."/>
            <person name="Adhikari A."/>
            <person name="Zheng C.-J."/>
            <person name="Schuster L."/>
            <person name="Cowan T.M."/>
            <person name="Smanski M.J."/>
            <person name="Chevrette M.G."/>
            <person name="De Carvalho L.P.S."/>
            <person name="Shen B."/>
        </authorList>
    </citation>
    <scope>NUCLEOTIDE SEQUENCE [LARGE SCALE GENOMIC DNA]</scope>
    <source>
        <strain evidence="5 6">NPDC056472</strain>
    </source>
</reference>
<dbReference type="Pfam" id="PF08305">
    <property type="entry name" value="NPCBM"/>
    <property type="match status" value="1"/>
</dbReference>
<evidence type="ECO:0000259" key="4">
    <source>
        <dbReference type="Pfam" id="PF08305"/>
    </source>
</evidence>
<comment type="caution">
    <text evidence="5">The sequence shown here is derived from an EMBL/GenBank/DDBJ whole genome shotgun (WGS) entry which is preliminary data.</text>
</comment>
<sequence length="425" mass="46153">MRSLLTVTGLSSREFAQLYPAYKDSTIRKYVLGANVPPWDFLRDLLTEVSRRTGVRDADQRGQELFDAYRDLLVRLGADVRGSDQNSLLLRLFDGERALHQLSLELSSIRDSEDRLRDNLARLEATAAAGGTDTSEAVQQLREQNESLARQSAELTQRRADLVADLDRTRAHLKALEAAEDRGGDHHQLAPPITTPPMPATPPVAGTTRRRRVVLAGVCALALLGAGITVGVWASKDDAPDTANDKPSASTSSPATPTPTHTPSPTPSRPPATDSASESPSPSPSTRPVFTPPSGPTTSLITMSPLENTYDPYRSGSRKVNTVTYPTTLYSDCAETTWQLDRKYSSFVARYGTTDDTISKFSFEFIVTLDGKVIADNRSNPGEDVGVVDVDVRDGYRLTLKAGQCYVPADQGQAVWIDPVLIPAS</sequence>
<evidence type="ECO:0000256" key="2">
    <source>
        <dbReference type="SAM" id="MobiDB-lite"/>
    </source>
</evidence>